<evidence type="ECO:0000256" key="1">
    <source>
        <dbReference type="SAM" id="Phobius"/>
    </source>
</evidence>
<name>A0A939EX19_9BACT</name>
<dbReference type="Proteomes" id="UP000664144">
    <property type="component" value="Unassembled WGS sequence"/>
</dbReference>
<organism evidence="2 3">
    <name type="scientific">Hymenobacter telluris</name>
    <dbReference type="NCBI Taxonomy" id="2816474"/>
    <lineage>
        <taxon>Bacteria</taxon>
        <taxon>Pseudomonadati</taxon>
        <taxon>Bacteroidota</taxon>
        <taxon>Cytophagia</taxon>
        <taxon>Cytophagales</taxon>
        <taxon>Hymenobacteraceae</taxon>
        <taxon>Hymenobacter</taxon>
    </lineage>
</organism>
<sequence length="74" mass="8141">MLAKELKANLILLVIGVALMLVEVSLDYRDSTPGEIIEAVVLLPLLYLLVLLAPLRYLLLGVLWGVRQLVSATK</sequence>
<keyword evidence="3" id="KW-1185">Reference proteome</keyword>
<protein>
    <submittedName>
        <fullName evidence="2">Uncharacterized protein</fullName>
    </submittedName>
</protein>
<proteinExistence type="predicted"/>
<dbReference type="EMBL" id="JAFLQZ010000011">
    <property type="protein sequence ID" value="MBO0359429.1"/>
    <property type="molecule type" value="Genomic_DNA"/>
</dbReference>
<keyword evidence="1" id="KW-0812">Transmembrane</keyword>
<keyword evidence="1" id="KW-0472">Membrane</keyword>
<evidence type="ECO:0000313" key="2">
    <source>
        <dbReference type="EMBL" id="MBO0359429.1"/>
    </source>
</evidence>
<feature type="transmembrane region" description="Helical" evidence="1">
    <location>
        <begin position="45"/>
        <end position="66"/>
    </location>
</feature>
<gene>
    <name evidence="2" type="ORF">J0X19_15805</name>
</gene>
<keyword evidence="1" id="KW-1133">Transmembrane helix</keyword>
<dbReference type="AlphaFoldDB" id="A0A939EX19"/>
<accession>A0A939EX19</accession>
<comment type="caution">
    <text evidence="2">The sequence shown here is derived from an EMBL/GenBank/DDBJ whole genome shotgun (WGS) entry which is preliminary data.</text>
</comment>
<reference evidence="2" key="1">
    <citation type="submission" date="2021-03" db="EMBL/GenBank/DDBJ databases">
        <authorList>
            <person name="Kim M.K."/>
        </authorList>
    </citation>
    <scope>NUCLEOTIDE SEQUENCE</scope>
    <source>
        <strain evidence="2">BT186</strain>
    </source>
</reference>
<evidence type="ECO:0000313" key="3">
    <source>
        <dbReference type="Proteomes" id="UP000664144"/>
    </source>
</evidence>